<name>A0A2T0PSG3_9ACTN</name>
<proteinExistence type="predicted"/>
<feature type="domain" description="Nucleotidyl transferase" evidence="1">
    <location>
        <begin position="53"/>
        <end position="269"/>
    </location>
</feature>
<dbReference type="InterPro" id="IPR051161">
    <property type="entry name" value="Mannose-6P_isomerase_type2"/>
</dbReference>
<dbReference type="AlphaFoldDB" id="A0A2T0PSG3"/>
<dbReference type="Pfam" id="PF00483">
    <property type="entry name" value="NTP_transferase"/>
    <property type="match status" value="1"/>
</dbReference>
<sequence>MSLTPTHANDPHVVIDATEVCGRPGRQNPFRAMGGEPGVSDALRRARQVTSADRIHLVATAADSVRVAAAADAFEVAGLLLVPRPPGSAAAFALGTAAAAADDSAATVLCLPADQLVAADGHWQLTVRRMVKATRVAAVVCAGVAPQEPQTGYCYVYAPPGRGSAGLRTAHSLDEHPDRTSARRYLRARNYFWHTRLLAWQAADFAELLRRHAPRLAAAVDAHPDEHPAAWPLDRDLPRTPVERAVMAPASAEGRLVLVPAVLRWNDLGAGAPPRPFGGTRPDDRLPA</sequence>
<keyword evidence="3" id="KW-1185">Reference proteome</keyword>
<accession>A0A2T0PSG3</accession>
<dbReference type="PANTHER" id="PTHR46390">
    <property type="entry name" value="MANNOSE-1-PHOSPHATE GUANYLYLTRANSFERASE"/>
    <property type="match status" value="1"/>
</dbReference>
<comment type="caution">
    <text evidence="2">The sequence shown here is derived from an EMBL/GenBank/DDBJ whole genome shotgun (WGS) entry which is preliminary data.</text>
</comment>
<evidence type="ECO:0000259" key="1">
    <source>
        <dbReference type="Pfam" id="PF00483"/>
    </source>
</evidence>
<evidence type="ECO:0000313" key="2">
    <source>
        <dbReference type="EMBL" id="PRX91837.1"/>
    </source>
</evidence>
<organism evidence="2 3">
    <name type="scientific">Allonocardiopsis opalescens</name>
    <dbReference type="NCBI Taxonomy" id="1144618"/>
    <lineage>
        <taxon>Bacteria</taxon>
        <taxon>Bacillati</taxon>
        <taxon>Actinomycetota</taxon>
        <taxon>Actinomycetes</taxon>
        <taxon>Streptosporangiales</taxon>
        <taxon>Allonocardiopsis</taxon>
    </lineage>
</organism>
<keyword evidence="2" id="KW-0808">Transferase</keyword>
<dbReference type="InterPro" id="IPR029044">
    <property type="entry name" value="Nucleotide-diphossugar_trans"/>
</dbReference>
<dbReference type="OrthoDB" id="9806359at2"/>
<keyword evidence="2" id="KW-0548">Nucleotidyltransferase</keyword>
<dbReference type="Gene3D" id="3.90.550.10">
    <property type="entry name" value="Spore Coat Polysaccharide Biosynthesis Protein SpsA, Chain A"/>
    <property type="match status" value="1"/>
</dbReference>
<gene>
    <name evidence="2" type="ORF">CLV72_11322</name>
</gene>
<dbReference type="GO" id="GO:0004475">
    <property type="term" value="F:mannose-1-phosphate guanylyltransferase (GTP) activity"/>
    <property type="evidence" value="ECO:0007669"/>
    <property type="project" value="TreeGrafter"/>
</dbReference>
<dbReference type="InterPro" id="IPR005835">
    <property type="entry name" value="NTP_transferase_dom"/>
</dbReference>
<evidence type="ECO:0000313" key="3">
    <source>
        <dbReference type="Proteomes" id="UP000237846"/>
    </source>
</evidence>
<dbReference type="EMBL" id="PVZC01000013">
    <property type="protein sequence ID" value="PRX91837.1"/>
    <property type="molecule type" value="Genomic_DNA"/>
</dbReference>
<dbReference type="RefSeq" id="WP_106253534.1">
    <property type="nucleotide sequence ID" value="NZ_PVZC01000013.1"/>
</dbReference>
<dbReference type="SUPFAM" id="SSF53448">
    <property type="entry name" value="Nucleotide-diphospho-sugar transferases"/>
    <property type="match status" value="1"/>
</dbReference>
<protein>
    <submittedName>
        <fullName evidence="2">Mannose-1-phosphate guanylyltransferase</fullName>
    </submittedName>
</protein>
<dbReference type="PANTHER" id="PTHR46390:SF1">
    <property type="entry name" value="MANNOSE-1-PHOSPHATE GUANYLYLTRANSFERASE"/>
    <property type="match status" value="1"/>
</dbReference>
<reference evidence="2 3" key="1">
    <citation type="submission" date="2018-03" db="EMBL/GenBank/DDBJ databases">
        <title>Genomic Encyclopedia of Archaeal and Bacterial Type Strains, Phase II (KMG-II): from individual species to whole genera.</title>
        <authorList>
            <person name="Goeker M."/>
        </authorList>
    </citation>
    <scope>NUCLEOTIDE SEQUENCE [LARGE SCALE GENOMIC DNA]</scope>
    <source>
        <strain evidence="2 3">DSM 45601</strain>
    </source>
</reference>
<dbReference type="GO" id="GO:0009298">
    <property type="term" value="P:GDP-mannose biosynthetic process"/>
    <property type="evidence" value="ECO:0007669"/>
    <property type="project" value="TreeGrafter"/>
</dbReference>
<dbReference type="Proteomes" id="UP000237846">
    <property type="component" value="Unassembled WGS sequence"/>
</dbReference>